<name>A0A371H9R4_MUCPR</name>
<dbReference type="EMBL" id="QJKJ01003211">
    <property type="protein sequence ID" value="RDX99515.1"/>
    <property type="molecule type" value="Genomic_DNA"/>
</dbReference>
<evidence type="ECO:0000256" key="1">
    <source>
        <dbReference type="SAM" id="MobiDB-lite"/>
    </source>
</evidence>
<comment type="caution">
    <text evidence="2">The sequence shown here is derived from an EMBL/GenBank/DDBJ whole genome shotgun (WGS) entry which is preliminary data.</text>
</comment>
<dbReference type="AlphaFoldDB" id="A0A371H9R4"/>
<gene>
    <name evidence="2" type="ORF">CR513_17426</name>
</gene>
<proteinExistence type="predicted"/>
<evidence type="ECO:0000313" key="3">
    <source>
        <dbReference type="Proteomes" id="UP000257109"/>
    </source>
</evidence>
<feature type="region of interest" description="Disordered" evidence="1">
    <location>
        <begin position="1"/>
        <end position="83"/>
    </location>
</feature>
<accession>A0A371H9R4</accession>
<feature type="compositionally biased region" description="Polar residues" evidence="1">
    <location>
        <begin position="1"/>
        <end position="15"/>
    </location>
</feature>
<sequence>MQPRAKSNSTNQSQKQIKDEIDSAHQVLNPDRVGQQKPRSTTETFPPHVPLEELKPFSTTPSDNCQQPPSGAGVEIVTSLKAP</sequence>
<evidence type="ECO:0000313" key="2">
    <source>
        <dbReference type="EMBL" id="RDX99515.1"/>
    </source>
</evidence>
<dbReference type="Proteomes" id="UP000257109">
    <property type="component" value="Unassembled WGS sequence"/>
</dbReference>
<feature type="non-terminal residue" evidence="2">
    <location>
        <position position="1"/>
    </location>
</feature>
<feature type="compositionally biased region" description="Polar residues" evidence="1">
    <location>
        <begin position="57"/>
        <end position="69"/>
    </location>
</feature>
<organism evidence="2 3">
    <name type="scientific">Mucuna pruriens</name>
    <name type="common">Velvet bean</name>
    <name type="synonym">Dolichos pruriens</name>
    <dbReference type="NCBI Taxonomy" id="157652"/>
    <lineage>
        <taxon>Eukaryota</taxon>
        <taxon>Viridiplantae</taxon>
        <taxon>Streptophyta</taxon>
        <taxon>Embryophyta</taxon>
        <taxon>Tracheophyta</taxon>
        <taxon>Spermatophyta</taxon>
        <taxon>Magnoliopsida</taxon>
        <taxon>eudicotyledons</taxon>
        <taxon>Gunneridae</taxon>
        <taxon>Pentapetalae</taxon>
        <taxon>rosids</taxon>
        <taxon>fabids</taxon>
        <taxon>Fabales</taxon>
        <taxon>Fabaceae</taxon>
        <taxon>Papilionoideae</taxon>
        <taxon>50 kb inversion clade</taxon>
        <taxon>NPAAA clade</taxon>
        <taxon>indigoferoid/millettioid clade</taxon>
        <taxon>Phaseoleae</taxon>
        <taxon>Mucuna</taxon>
    </lineage>
</organism>
<reference evidence="2" key="1">
    <citation type="submission" date="2018-05" db="EMBL/GenBank/DDBJ databases">
        <title>Draft genome of Mucuna pruriens seed.</title>
        <authorList>
            <person name="Nnadi N.E."/>
            <person name="Vos R."/>
            <person name="Hasami M.H."/>
            <person name="Devisetty U.K."/>
            <person name="Aguiy J.C."/>
        </authorList>
    </citation>
    <scope>NUCLEOTIDE SEQUENCE [LARGE SCALE GENOMIC DNA]</scope>
    <source>
        <strain evidence="2">JCA_2017</strain>
    </source>
</reference>
<keyword evidence="3" id="KW-1185">Reference proteome</keyword>
<protein>
    <submittedName>
        <fullName evidence="2">Uncharacterized protein</fullName>
    </submittedName>
</protein>